<dbReference type="InterPro" id="IPR011009">
    <property type="entry name" value="Kinase-like_dom_sf"/>
</dbReference>
<evidence type="ECO:0000256" key="3">
    <source>
        <dbReference type="SAM" id="MobiDB-lite"/>
    </source>
</evidence>
<dbReference type="SMART" id="SM00320">
    <property type="entry name" value="WD40"/>
    <property type="match status" value="3"/>
</dbReference>
<evidence type="ECO:0000256" key="1">
    <source>
        <dbReference type="ARBA" id="ARBA00004419"/>
    </source>
</evidence>
<evidence type="ECO:0000256" key="2">
    <source>
        <dbReference type="PROSITE-ProRule" id="PRU00221"/>
    </source>
</evidence>
<gene>
    <name evidence="5" type="ORF">TCAL_03751</name>
</gene>
<dbReference type="Gene3D" id="3.30.200.20">
    <property type="entry name" value="Phosphorylase Kinase, domain 1"/>
    <property type="match status" value="1"/>
</dbReference>
<dbReference type="PROSITE" id="PS50011">
    <property type="entry name" value="PROTEIN_KINASE_DOM"/>
    <property type="match status" value="1"/>
</dbReference>
<dbReference type="InterPro" id="IPR015943">
    <property type="entry name" value="WD40/YVTN_repeat-like_dom_sf"/>
</dbReference>
<evidence type="ECO:0000259" key="4">
    <source>
        <dbReference type="PROSITE" id="PS50011"/>
    </source>
</evidence>
<accession>A0A553NPX1</accession>
<dbReference type="PROSITE" id="PS50082">
    <property type="entry name" value="WD_REPEATS_2"/>
    <property type="match status" value="1"/>
</dbReference>
<feature type="repeat" description="WD" evidence="2">
    <location>
        <begin position="409"/>
        <end position="448"/>
    </location>
</feature>
<feature type="domain" description="Protein kinase" evidence="4">
    <location>
        <begin position="74"/>
        <end position="356"/>
    </location>
</feature>
<dbReference type="InterPro" id="IPR000719">
    <property type="entry name" value="Prot_kinase_dom"/>
</dbReference>
<comment type="caution">
    <text evidence="5">The sequence shown here is derived from an EMBL/GenBank/DDBJ whole genome shotgun (WGS) entry which is preliminary data.</text>
</comment>
<evidence type="ECO:0000313" key="5">
    <source>
        <dbReference type="EMBL" id="TRY67492.1"/>
    </source>
</evidence>
<dbReference type="GO" id="GO:0005776">
    <property type="term" value="C:autophagosome"/>
    <property type="evidence" value="ECO:0007669"/>
    <property type="project" value="UniProtKB-SubCell"/>
</dbReference>
<dbReference type="InterPro" id="IPR036322">
    <property type="entry name" value="WD40_repeat_dom_sf"/>
</dbReference>
<dbReference type="GO" id="GO:0004674">
    <property type="term" value="F:protein serine/threonine kinase activity"/>
    <property type="evidence" value="ECO:0007669"/>
    <property type="project" value="InterPro"/>
</dbReference>
<dbReference type="AlphaFoldDB" id="A0A553NPX1"/>
<dbReference type="GO" id="GO:0005524">
    <property type="term" value="F:ATP binding"/>
    <property type="evidence" value="ECO:0007669"/>
    <property type="project" value="InterPro"/>
</dbReference>
<dbReference type="SUPFAM" id="SSF56112">
    <property type="entry name" value="Protein kinase-like (PK-like)"/>
    <property type="match status" value="1"/>
</dbReference>
<evidence type="ECO:0000313" key="6">
    <source>
        <dbReference type="Proteomes" id="UP000318571"/>
    </source>
</evidence>
<keyword evidence="2" id="KW-0853">WD repeat</keyword>
<dbReference type="STRING" id="6832.A0A553NPX1"/>
<reference evidence="5 6" key="1">
    <citation type="journal article" date="2018" name="Nat. Ecol. Evol.">
        <title>Genomic signatures of mitonuclear coevolution across populations of Tigriopus californicus.</title>
        <authorList>
            <person name="Barreto F.S."/>
            <person name="Watson E.T."/>
            <person name="Lima T.G."/>
            <person name="Willett C.S."/>
            <person name="Edmands S."/>
            <person name="Li W."/>
            <person name="Burton R.S."/>
        </authorList>
    </citation>
    <scope>NUCLEOTIDE SEQUENCE [LARGE SCALE GENOMIC DNA]</scope>
    <source>
        <strain evidence="5 6">San Diego</strain>
    </source>
</reference>
<dbReference type="InterPro" id="IPR008271">
    <property type="entry name" value="Ser/Thr_kinase_AS"/>
</dbReference>
<dbReference type="GO" id="GO:0010506">
    <property type="term" value="P:regulation of autophagy"/>
    <property type="evidence" value="ECO:0007669"/>
    <property type="project" value="InterPro"/>
</dbReference>
<protein>
    <recommendedName>
        <fullName evidence="4">Protein kinase domain-containing protein</fullName>
    </recommendedName>
</protein>
<dbReference type="Proteomes" id="UP000318571">
    <property type="component" value="Chromosome 4"/>
</dbReference>
<dbReference type="SMART" id="SM00220">
    <property type="entry name" value="S_TKc"/>
    <property type="match status" value="1"/>
</dbReference>
<dbReference type="InterPro" id="IPR001680">
    <property type="entry name" value="WD40_rpt"/>
</dbReference>
<dbReference type="GO" id="GO:0006914">
    <property type="term" value="P:autophagy"/>
    <property type="evidence" value="ECO:0007669"/>
    <property type="project" value="UniProtKB-ARBA"/>
</dbReference>
<dbReference type="Pfam" id="PF00069">
    <property type="entry name" value="Pkinase"/>
    <property type="match status" value="1"/>
</dbReference>
<proteinExistence type="predicted"/>
<organism evidence="5 6">
    <name type="scientific">Tigriopus californicus</name>
    <name type="common">Marine copepod</name>
    <dbReference type="NCBI Taxonomy" id="6832"/>
    <lineage>
        <taxon>Eukaryota</taxon>
        <taxon>Metazoa</taxon>
        <taxon>Ecdysozoa</taxon>
        <taxon>Arthropoda</taxon>
        <taxon>Crustacea</taxon>
        <taxon>Multicrustacea</taxon>
        <taxon>Hexanauplia</taxon>
        <taxon>Copepoda</taxon>
        <taxon>Harpacticoida</taxon>
        <taxon>Harpacticidae</taxon>
        <taxon>Tigriopus</taxon>
    </lineage>
</organism>
<dbReference type="Gene3D" id="2.130.10.10">
    <property type="entry name" value="YVTN repeat-like/Quinoprotein amine dehydrogenase"/>
    <property type="match status" value="1"/>
</dbReference>
<dbReference type="Gene3D" id="1.10.510.10">
    <property type="entry name" value="Transferase(Phosphotransferase) domain 1"/>
    <property type="match status" value="1"/>
</dbReference>
<feature type="compositionally biased region" description="Polar residues" evidence="3">
    <location>
        <begin position="8"/>
        <end position="42"/>
    </location>
</feature>
<dbReference type="EMBL" id="VCGU01000011">
    <property type="protein sequence ID" value="TRY67492.1"/>
    <property type="molecule type" value="Genomic_DNA"/>
</dbReference>
<comment type="subcellular location">
    <subcellularLocation>
        <location evidence="1">Cytoplasmic vesicle</location>
        <location evidence="1">Autophagosome</location>
    </subcellularLocation>
</comment>
<dbReference type="SUPFAM" id="SSF50978">
    <property type="entry name" value="WD40 repeat-like"/>
    <property type="match status" value="1"/>
</dbReference>
<dbReference type="PANTHER" id="PTHR24348">
    <property type="entry name" value="SERINE/THREONINE-PROTEIN KINASE UNC-51-RELATED"/>
    <property type="match status" value="1"/>
</dbReference>
<dbReference type="InterPro" id="IPR045269">
    <property type="entry name" value="Atg1-like"/>
</dbReference>
<feature type="compositionally biased region" description="Basic and acidic residues" evidence="3">
    <location>
        <begin position="43"/>
        <end position="61"/>
    </location>
</feature>
<feature type="region of interest" description="Disordered" evidence="3">
    <location>
        <begin position="1"/>
        <end position="64"/>
    </location>
</feature>
<dbReference type="PROSITE" id="PS00108">
    <property type="entry name" value="PROTEIN_KINASE_ST"/>
    <property type="match status" value="1"/>
</dbReference>
<name>A0A553NPX1_TIGCA</name>
<keyword evidence="6" id="KW-1185">Reference proteome</keyword>
<sequence length="668" mass="76869">MDAVLARTPSQQDGLSIRSGDSNTSGNLSQPQIPEDGSSNSRSESEEVLKMRDQDERERRQSFSSLPSVIRNHYEISKQIGVGAFGEIFSAFKEVSEENERDEPQDERTRTRLEVCIRTFRENHRTLDELDLTELETLTQITHANVAKVIDTVWNINSSGVELYLVHENCNEGDLDQWVHDHGQMNEEAVRDFMQQVCLGLRVLRKNGIVHRDLKPTNVLLTKDQDNKITYKVADLGLTKLFFDDDVGIALNESPIFIAPEVLNSSSTPTNVFDMELDDIKTDIWSLGVMVLLCFNGELPFNGCDLSQYSSDKEIDIPSQMPRGISRDLSELIQDLLRFDPNDRIDFPTLSRHPYLKKFIWYSQPFTHVLPCRSPVTALCCDSVLIICGLESGLVEVFDKERFNRAHLLDFHRKTVTALATTKEIIISGSQDTTIVVWSRQSFDRIQVLYHHKNTVIGIEIIGSTAYSACLDGTHKAFSIDFKKLYAKKNGFGQRRCSIQEHTEEEFREDLEFKDERSGRIYPAHWRDHDHMHTVAGIITILIYVAEDSEFRPFHILSSRAFNCLRPQLTFRMRDDGNEHFIRRIDFNSHVRQVQSHGDEILLLHWNGQITMFSAKELLSQVPNDELLSRVLLEPNPKQDEIPTWFHGDENSFAYYNKSNVHIYEFKP</sequence>